<dbReference type="Proteomes" id="UP000295106">
    <property type="component" value="Unassembled WGS sequence"/>
</dbReference>
<dbReference type="SMART" id="SM00448">
    <property type="entry name" value="REC"/>
    <property type="match status" value="1"/>
</dbReference>
<keyword evidence="5 9" id="KW-0805">Transcription regulation</keyword>
<dbReference type="Pfam" id="PF20714">
    <property type="entry name" value="HTH_64"/>
    <property type="match status" value="1"/>
</dbReference>
<dbReference type="PROSITE" id="PS50110">
    <property type="entry name" value="RESPONSE_REGULATORY"/>
    <property type="match status" value="1"/>
</dbReference>
<keyword evidence="6 9" id="KW-0238">DNA-binding</keyword>
<keyword evidence="2 9" id="KW-0963">Cytoplasm</keyword>
<dbReference type="PANTHER" id="PTHR45526">
    <property type="entry name" value="TRANSCRIPTIONAL REGULATORY PROTEIN DPIA"/>
    <property type="match status" value="1"/>
</dbReference>
<evidence type="ECO:0000256" key="5">
    <source>
        <dbReference type="ARBA" id="ARBA00023015"/>
    </source>
</evidence>
<accession>A0A4R2M041</accession>
<evidence type="ECO:0000313" key="12">
    <source>
        <dbReference type="EMBL" id="TCO99249.1"/>
    </source>
</evidence>
<dbReference type="InterPro" id="IPR036390">
    <property type="entry name" value="WH_DNA-bd_sf"/>
</dbReference>
<evidence type="ECO:0000256" key="2">
    <source>
        <dbReference type="ARBA" id="ARBA00022490"/>
    </source>
</evidence>
<sequence length="234" mass="26652">MLPKHDVLIVEDEARQARLHADFIGQHPRLRAAGTATTMAEARRLLESLQPRLILLDNYLPDGKGIDLLEHLVTQKIDAHVIFITAASEMETCSKAIRLGAFDYIIKPIAYDRLNAALERFCQFLDSQAAHRLVDQRRVDELYNLQSKAALEERRTKGIDQLTLSRLKDHFLDEHCEETADTIARAVGISKTTARRYLEYLVETRFVAAQISYGKVGRPERSYRLLRPAAQEGE</sequence>
<gene>
    <name evidence="12" type="ORF">EV684_11542</name>
</gene>
<dbReference type="OrthoDB" id="9802426at2"/>
<dbReference type="SUPFAM" id="SSF46785">
    <property type="entry name" value="Winged helix' DNA-binding domain"/>
    <property type="match status" value="1"/>
</dbReference>
<dbReference type="GO" id="GO:0003677">
    <property type="term" value="F:DNA binding"/>
    <property type="evidence" value="ECO:0007669"/>
    <property type="project" value="UniProtKB-KW"/>
</dbReference>
<dbReference type="AlphaFoldDB" id="A0A4R2M041"/>
<dbReference type="PIRSF" id="PIRSF006171">
    <property type="entry name" value="RR_citrat_malat"/>
    <property type="match status" value="1"/>
</dbReference>
<dbReference type="Pfam" id="PF00072">
    <property type="entry name" value="Response_reg"/>
    <property type="match status" value="1"/>
</dbReference>
<evidence type="ECO:0000256" key="4">
    <source>
        <dbReference type="ARBA" id="ARBA00023012"/>
    </source>
</evidence>
<dbReference type="Gene3D" id="3.40.50.2300">
    <property type="match status" value="1"/>
</dbReference>
<dbReference type="EMBL" id="SLXD01000015">
    <property type="protein sequence ID" value="TCO99249.1"/>
    <property type="molecule type" value="Genomic_DNA"/>
</dbReference>
<dbReference type="InterPro" id="IPR036388">
    <property type="entry name" value="WH-like_DNA-bd_sf"/>
</dbReference>
<dbReference type="Gene3D" id="1.10.10.10">
    <property type="entry name" value="Winged helix-like DNA-binding domain superfamily/Winged helix DNA-binding domain"/>
    <property type="match status" value="1"/>
</dbReference>
<evidence type="ECO:0000256" key="3">
    <source>
        <dbReference type="ARBA" id="ARBA00022553"/>
    </source>
</evidence>
<evidence type="ECO:0000256" key="8">
    <source>
        <dbReference type="ARBA" id="ARBA00023163"/>
    </source>
</evidence>
<keyword evidence="3 10" id="KW-0597">Phosphoprotein</keyword>
<dbReference type="GeneID" id="99685253"/>
<feature type="modified residue" description="4-aspartylphosphate" evidence="10">
    <location>
        <position position="57"/>
    </location>
</feature>
<evidence type="ECO:0000256" key="1">
    <source>
        <dbReference type="ARBA" id="ARBA00004496"/>
    </source>
</evidence>
<dbReference type="GO" id="GO:0005737">
    <property type="term" value="C:cytoplasm"/>
    <property type="evidence" value="ECO:0007669"/>
    <property type="project" value="UniProtKB-SubCell"/>
</dbReference>
<proteinExistence type="predicted"/>
<evidence type="ECO:0000256" key="9">
    <source>
        <dbReference type="PIRNR" id="PIRNR006171"/>
    </source>
</evidence>
<name>A0A4R2M041_RUBGE</name>
<comment type="subcellular location">
    <subcellularLocation>
        <location evidence="1 9">Cytoplasm</location>
    </subcellularLocation>
</comment>
<comment type="caution">
    <text evidence="12">The sequence shown here is derived from an EMBL/GenBank/DDBJ whole genome shotgun (WGS) entry which is preliminary data.</text>
</comment>
<keyword evidence="4 9" id="KW-0902">Two-component regulatory system</keyword>
<dbReference type="InterPro" id="IPR011006">
    <property type="entry name" value="CheY-like_superfamily"/>
</dbReference>
<dbReference type="PANTHER" id="PTHR45526:SF1">
    <property type="entry name" value="TRANSCRIPTIONAL REGULATORY PROTEIN DCUR-RELATED"/>
    <property type="match status" value="1"/>
</dbReference>
<keyword evidence="8 9" id="KW-0804">Transcription</keyword>
<dbReference type="GO" id="GO:0003700">
    <property type="term" value="F:DNA-binding transcription factor activity"/>
    <property type="evidence" value="ECO:0007669"/>
    <property type="project" value="InterPro"/>
</dbReference>
<protein>
    <recommendedName>
        <fullName evidence="9">Transcriptional regulatory protein</fullName>
    </recommendedName>
</protein>
<evidence type="ECO:0000256" key="7">
    <source>
        <dbReference type="ARBA" id="ARBA00023159"/>
    </source>
</evidence>
<keyword evidence="7 9" id="KW-0010">Activator</keyword>
<evidence type="ECO:0000259" key="11">
    <source>
        <dbReference type="PROSITE" id="PS50110"/>
    </source>
</evidence>
<dbReference type="RefSeq" id="WP_132649219.1">
    <property type="nucleotide sequence ID" value="NZ_CP181386.1"/>
</dbReference>
<reference evidence="12 13" key="1">
    <citation type="submission" date="2019-03" db="EMBL/GenBank/DDBJ databases">
        <title>Genomic Encyclopedia of Type Strains, Phase IV (KMG-IV): sequencing the most valuable type-strain genomes for metagenomic binning, comparative biology and taxonomic classification.</title>
        <authorList>
            <person name="Goeker M."/>
        </authorList>
    </citation>
    <scope>NUCLEOTIDE SEQUENCE [LARGE SCALE GENOMIC DNA]</scope>
    <source>
        <strain evidence="12 13">DSM 1709</strain>
    </source>
</reference>
<evidence type="ECO:0000256" key="6">
    <source>
        <dbReference type="ARBA" id="ARBA00023125"/>
    </source>
</evidence>
<dbReference type="SUPFAM" id="SSF52172">
    <property type="entry name" value="CheY-like"/>
    <property type="match status" value="1"/>
</dbReference>
<evidence type="ECO:0000313" key="13">
    <source>
        <dbReference type="Proteomes" id="UP000295106"/>
    </source>
</evidence>
<dbReference type="GO" id="GO:0000156">
    <property type="term" value="F:phosphorelay response regulator activity"/>
    <property type="evidence" value="ECO:0007669"/>
    <property type="project" value="TreeGrafter"/>
</dbReference>
<organism evidence="12 13">
    <name type="scientific">Rubrivivax gelatinosus</name>
    <name type="common">Rhodocyclus gelatinosus</name>
    <name type="synonym">Rhodopseudomonas gelatinosa</name>
    <dbReference type="NCBI Taxonomy" id="28068"/>
    <lineage>
        <taxon>Bacteria</taxon>
        <taxon>Pseudomonadati</taxon>
        <taxon>Pseudomonadota</taxon>
        <taxon>Betaproteobacteria</taxon>
        <taxon>Burkholderiales</taxon>
        <taxon>Sphaerotilaceae</taxon>
        <taxon>Rubrivivax</taxon>
    </lineage>
</organism>
<feature type="domain" description="Response regulatory" evidence="11">
    <location>
        <begin position="6"/>
        <end position="122"/>
    </location>
</feature>
<dbReference type="InterPro" id="IPR048714">
    <property type="entry name" value="DpiA-like_HTH"/>
</dbReference>
<dbReference type="InterPro" id="IPR024187">
    <property type="entry name" value="Sig_transdc_resp-reg_cit/mal"/>
</dbReference>
<evidence type="ECO:0000256" key="10">
    <source>
        <dbReference type="PROSITE-ProRule" id="PRU00169"/>
    </source>
</evidence>
<dbReference type="InterPro" id="IPR001789">
    <property type="entry name" value="Sig_transdc_resp-reg_receiver"/>
</dbReference>
<dbReference type="InterPro" id="IPR051271">
    <property type="entry name" value="2C-system_Tx_regulators"/>
</dbReference>